<feature type="domain" description="Intracellular proteinase inhibitor BsuPI" evidence="1">
    <location>
        <begin position="3"/>
        <end position="103"/>
    </location>
</feature>
<dbReference type="RefSeq" id="WP_177170837.1">
    <property type="nucleotide sequence ID" value="NZ_FOJA01000001.1"/>
</dbReference>
<evidence type="ECO:0000259" key="1">
    <source>
        <dbReference type="Pfam" id="PF12690"/>
    </source>
</evidence>
<sequence>MLDASVTASVVDGDLELAFTVRNTGDEPVECSFRDGQRVDAVAERDDDSERDADEVWRYGDGRLFSMALGTETIPTGGEATFDATWHDPDPGEYRVRVWLAATDADASAETRVSVA</sequence>
<accession>A0A1I0QBQ6</accession>
<keyword evidence="3" id="KW-1185">Reference proteome</keyword>
<name>A0A1I0QBQ6_9EURY</name>
<dbReference type="AlphaFoldDB" id="A0A1I0QBQ6"/>
<evidence type="ECO:0000313" key="2">
    <source>
        <dbReference type="EMBL" id="SEW24485.1"/>
    </source>
</evidence>
<organism evidence="2 3">
    <name type="scientific">Halobacterium jilantaiense</name>
    <dbReference type="NCBI Taxonomy" id="355548"/>
    <lineage>
        <taxon>Archaea</taxon>
        <taxon>Methanobacteriati</taxon>
        <taxon>Methanobacteriota</taxon>
        <taxon>Stenosarchaea group</taxon>
        <taxon>Halobacteria</taxon>
        <taxon>Halobacteriales</taxon>
        <taxon>Halobacteriaceae</taxon>
        <taxon>Halobacterium</taxon>
    </lineage>
</organism>
<dbReference type="Gene3D" id="2.60.40.2360">
    <property type="entry name" value="Intracellular proteinase inhibitor BsuPI"/>
    <property type="match status" value="1"/>
</dbReference>
<dbReference type="Pfam" id="PF12690">
    <property type="entry name" value="BsuPI"/>
    <property type="match status" value="1"/>
</dbReference>
<dbReference type="OrthoDB" id="311964at2157"/>
<dbReference type="InterPro" id="IPR038144">
    <property type="entry name" value="IPI"/>
</dbReference>
<gene>
    <name evidence="2" type="ORF">SAMN04487945_2464</name>
</gene>
<evidence type="ECO:0000313" key="3">
    <source>
        <dbReference type="Proteomes" id="UP000198518"/>
    </source>
</evidence>
<dbReference type="Proteomes" id="UP000198518">
    <property type="component" value="Unassembled WGS sequence"/>
</dbReference>
<dbReference type="STRING" id="355548.SAMN04487945_2464"/>
<protein>
    <submittedName>
        <fullName evidence="2">Intracellular proteinase inhibitor</fullName>
    </submittedName>
</protein>
<dbReference type="EMBL" id="FOJA01000001">
    <property type="protein sequence ID" value="SEW24485.1"/>
    <property type="molecule type" value="Genomic_DNA"/>
</dbReference>
<reference evidence="2 3" key="1">
    <citation type="submission" date="2016-10" db="EMBL/GenBank/DDBJ databases">
        <authorList>
            <person name="de Groot N.N."/>
        </authorList>
    </citation>
    <scope>NUCLEOTIDE SEQUENCE [LARGE SCALE GENOMIC DNA]</scope>
    <source>
        <strain evidence="2 3">CGMCC 1.5337</strain>
    </source>
</reference>
<dbReference type="InterPro" id="IPR020481">
    <property type="entry name" value="Intracell_prot_inh_BsuPI"/>
</dbReference>
<proteinExistence type="predicted"/>